<gene>
    <name evidence="1" type="ORF">HDC14858</name>
</gene>
<reference evidence="1" key="1">
    <citation type="journal article" date="2003" name="Genome Biol.">
        <title>An integrated gene annotation and transcriptional profiling approach towards the full gene content of the Drosophila genome.</title>
        <authorList>
            <person name="Hild M."/>
            <person name="Beckmann B."/>
            <person name="Haas S.A."/>
            <person name="Koch B."/>
            <person name="Solovyev V."/>
            <person name="Busold C."/>
            <person name="Fellenberg K."/>
            <person name="Boutros M."/>
            <person name="Vingron M."/>
            <person name="Sauer F."/>
            <person name="Hoheisel J.D."/>
            <person name="Paro R."/>
        </authorList>
    </citation>
    <scope>NUCLEOTIDE SEQUENCE</scope>
</reference>
<evidence type="ECO:0000313" key="1">
    <source>
        <dbReference type="EMBL" id="DAA04236.1"/>
    </source>
</evidence>
<sequence length="112" mass="12591">MKTVRPGESQSPPPVSVVDTCDRFGSRANHVNPHVKSRRESGSVQMFSRKNILLPSHRRIPGLAVPEPSLAQPKSKHRLTTVIGAEASNHWELQPTARRRVTYLVQSFDWNS</sequence>
<protein>
    <submittedName>
        <fullName evidence="1">HDC14858</fullName>
    </submittedName>
</protein>
<proteinExistence type="predicted"/>
<organism evidence="1">
    <name type="scientific">Drosophila melanogaster</name>
    <name type="common">Fruit fly</name>
    <dbReference type="NCBI Taxonomy" id="7227"/>
    <lineage>
        <taxon>Eukaryota</taxon>
        <taxon>Metazoa</taxon>
        <taxon>Ecdysozoa</taxon>
        <taxon>Arthropoda</taxon>
        <taxon>Hexapoda</taxon>
        <taxon>Insecta</taxon>
        <taxon>Pterygota</taxon>
        <taxon>Neoptera</taxon>
        <taxon>Endopterygota</taxon>
        <taxon>Diptera</taxon>
        <taxon>Brachycera</taxon>
        <taxon>Muscomorpha</taxon>
        <taxon>Ephydroidea</taxon>
        <taxon>Drosophilidae</taxon>
        <taxon>Drosophila</taxon>
        <taxon>Sophophora</taxon>
    </lineage>
</organism>
<dbReference type="AlphaFoldDB" id="Q6IJI5"/>
<accession>Q6IJI5</accession>
<name>Q6IJI5_DROME</name>
<dbReference type="EMBL" id="BK002731">
    <property type="protein sequence ID" value="DAA04236.1"/>
    <property type="molecule type" value="Genomic_DNA"/>
</dbReference>